<sequence>MPLARRGPRLTENPLPRSGFIARATKVPLRLVLLPLLQTAPTVEQTSPVVNAGGLGTPRTTLPPPVDSSLPAM</sequence>
<accession>A0A444S3Y5</accession>
<feature type="region of interest" description="Disordered" evidence="1">
    <location>
        <begin position="47"/>
        <end position="73"/>
    </location>
</feature>
<comment type="caution">
    <text evidence="2">The sequence shown here is derived from an EMBL/GenBank/DDBJ whole genome shotgun (WGS) entry which is preliminary data.</text>
</comment>
<organism evidence="2 3">
    <name type="scientific">Verticillium dahliae</name>
    <name type="common">Verticillium wilt</name>
    <dbReference type="NCBI Taxonomy" id="27337"/>
    <lineage>
        <taxon>Eukaryota</taxon>
        <taxon>Fungi</taxon>
        <taxon>Dikarya</taxon>
        <taxon>Ascomycota</taxon>
        <taxon>Pezizomycotina</taxon>
        <taxon>Sordariomycetes</taxon>
        <taxon>Hypocreomycetidae</taxon>
        <taxon>Glomerellales</taxon>
        <taxon>Plectosphaerellaceae</taxon>
        <taxon>Verticillium</taxon>
    </lineage>
</organism>
<proteinExistence type="predicted"/>
<dbReference type="AlphaFoldDB" id="A0A444S3Y5"/>
<name>A0A444S3Y5_VERDA</name>
<gene>
    <name evidence="2" type="ORF">VDGE_30264</name>
</gene>
<reference evidence="2 3" key="1">
    <citation type="submission" date="2018-12" db="EMBL/GenBank/DDBJ databases">
        <title>Genome of Verticillium dahliae isolate Getta Getta.</title>
        <authorList>
            <person name="Gardiner D.M."/>
        </authorList>
    </citation>
    <scope>NUCLEOTIDE SEQUENCE [LARGE SCALE GENOMIC DNA]</scope>
    <source>
        <strain evidence="2 3">Getta Getta</strain>
    </source>
</reference>
<dbReference type="Proteomes" id="UP000288725">
    <property type="component" value="Unassembled WGS sequence"/>
</dbReference>
<dbReference type="EMBL" id="RSDZ01000031">
    <property type="protein sequence ID" value="RXG48132.1"/>
    <property type="molecule type" value="Genomic_DNA"/>
</dbReference>
<evidence type="ECO:0000313" key="3">
    <source>
        <dbReference type="Proteomes" id="UP000288725"/>
    </source>
</evidence>
<protein>
    <submittedName>
        <fullName evidence="2">Uncharacterized protein</fullName>
    </submittedName>
</protein>
<evidence type="ECO:0000256" key="1">
    <source>
        <dbReference type="SAM" id="MobiDB-lite"/>
    </source>
</evidence>
<evidence type="ECO:0000313" key="2">
    <source>
        <dbReference type="EMBL" id="RXG48132.1"/>
    </source>
</evidence>